<dbReference type="Gene3D" id="1.10.150.320">
    <property type="entry name" value="Photosystem II 12 kDa extrinsic protein"/>
    <property type="match status" value="1"/>
</dbReference>
<proteinExistence type="predicted"/>
<comment type="caution">
    <text evidence="2">The sequence shown here is derived from an EMBL/GenBank/DDBJ whole genome shotgun (WGS) entry which is preliminary data.</text>
</comment>
<protein>
    <submittedName>
        <fullName evidence="2">Uncharacterized protein</fullName>
    </submittedName>
</protein>
<dbReference type="EMBL" id="BARU01028907">
    <property type="protein sequence ID" value="GAH75371.1"/>
    <property type="molecule type" value="Genomic_DNA"/>
</dbReference>
<dbReference type="SUPFAM" id="SSF81585">
    <property type="entry name" value="PsbU/PolX domain-like"/>
    <property type="match status" value="1"/>
</dbReference>
<organism evidence="2">
    <name type="scientific">marine sediment metagenome</name>
    <dbReference type="NCBI Taxonomy" id="412755"/>
    <lineage>
        <taxon>unclassified sequences</taxon>
        <taxon>metagenomes</taxon>
        <taxon>ecological metagenomes</taxon>
    </lineage>
</organism>
<dbReference type="Pfam" id="PF12836">
    <property type="entry name" value="HHH_3"/>
    <property type="match status" value="1"/>
</dbReference>
<evidence type="ECO:0000313" key="2">
    <source>
        <dbReference type="EMBL" id="GAH75371.1"/>
    </source>
</evidence>
<feature type="region of interest" description="Disordered" evidence="1">
    <location>
        <begin position="1"/>
        <end position="22"/>
    </location>
</feature>
<dbReference type="AlphaFoldDB" id="X1HYY5"/>
<feature type="non-terminal residue" evidence="2">
    <location>
        <position position="1"/>
    </location>
</feature>
<sequence>GQLDYNERDGDKSPPDDDEDDELDEGWIAHLTCYSYDTNKDASGNNRININQANERQLENSLNINRSQAKWIVENRQKNKYKSIADLVNKSSPKKAERSSNRDSDNAEPLDLQTFYQIADKITVDNSQKIPGKVNINTASEDVLRALLGGDEAAEELARDIIIYRAGLIDGMQSIAEVMQAGTMKIDTFKKVAGYITTRSDVFTVRCVATADRSGLSGATLQTEAVVDRSSTPCKILYWHQGANN</sequence>
<feature type="compositionally biased region" description="Basic and acidic residues" evidence="1">
    <location>
        <begin position="94"/>
        <end position="105"/>
    </location>
</feature>
<gene>
    <name evidence="2" type="ORF">S03H2_46078</name>
</gene>
<evidence type="ECO:0000256" key="1">
    <source>
        <dbReference type="SAM" id="MobiDB-lite"/>
    </source>
</evidence>
<name>X1HYY5_9ZZZZ</name>
<feature type="region of interest" description="Disordered" evidence="1">
    <location>
        <begin position="83"/>
        <end position="109"/>
    </location>
</feature>
<accession>X1HYY5</accession>
<reference evidence="2" key="1">
    <citation type="journal article" date="2014" name="Front. Microbiol.">
        <title>High frequency of phylogenetically diverse reductive dehalogenase-homologous genes in deep subseafloor sedimentary metagenomes.</title>
        <authorList>
            <person name="Kawai M."/>
            <person name="Futagami T."/>
            <person name="Toyoda A."/>
            <person name="Takaki Y."/>
            <person name="Nishi S."/>
            <person name="Hori S."/>
            <person name="Arai W."/>
            <person name="Tsubouchi T."/>
            <person name="Morono Y."/>
            <person name="Uchiyama I."/>
            <person name="Ito T."/>
            <person name="Fujiyama A."/>
            <person name="Inagaki F."/>
            <person name="Takami H."/>
        </authorList>
    </citation>
    <scope>NUCLEOTIDE SEQUENCE</scope>
    <source>
        <strain evidence="2">Expedition CK06-06</strain>
    </source>
</reference>
<feature type="compositionally biased region" description="Basic and acidic residues" evidence="1">
    <location>
        <begin position="1"/>
        <end position="15"/>
    </location>
</feature>